<dbReference type="OrthoDB" id="2013034at2759"/>
<dbReference type="InterPro" id="IPR029068">
    <property type="entry name" value="Glyas_Bleomycin-R_OHBP_Dase"/>
</dbReference>
<dbReference type="PROSITE" id="PS51819">
    <property type="entry name" value="VOC"/>
    <property type="match status" value="1"/>
</dbReference>
<gene>
    <name evidence="2" type="ORF">BWQ96_09753</name>
</gene>
<evidence type="ECO:0000259" key="1">
    <source>
        <dbReference type="PROSITE" id="PS51819"/>
    </source>
</evidence>
<dbReference type="PANTHER" id="PTHR34109:SF1">
    <property type="entry name" value="VOC DOMAIN-CONTAINING PROTEIN"/>
    <property type="match status" value="1"/>
</dbReference>
<dbReference type="InterPro" id="IPR037523">
    <property type="entry name" value="VOC_core"/>
</dbReference>
<comment type="caution">
    <text evidence="2">The sequence shown here is derived from an EMBL/GenBank/DDBJ whole genome shotgun (WGS) entry which is preliminary data.</text>
</comment>
<name>A0A2V3IEU3_9FLOR</name>
<dbReference type="Gene3D" id="3.30.720.110">
    <property type="match status" value="1"/>
</dbReference>
<dbReference type="Proteomes" id="UP000247409">
    <property type="component" value="Unassembled WGS sequence"/>
</dbReference>
<evidence type="ECO:0000313" key="2">
    <source>
        <dbReference type="EMBL" id="PXF40538.1"/>
    </source>
</evidence>
<keyword evidence="3" id="KW-1185">Reference proteome</keyword>
<proteinExistence type="predicted"/>
<dbReference type="InterPro" id="IPR004360">
    <property type="entry name" value="Glyas_Fos-R_dOase_dom"/>
</dbReference>
<evidence type="ECO:0000313" key="3">
    <source>
        <dbReference type="Proteomes" id="UP000247409"/>
    </source>
</evidence>
<accession>A0A2V3IEU3</accession>
<feature type="domain" description="VOC" evidence="1">
    <location>
        <begin position="5"/>
        <end position="132"/>
    </location>
</feature>
<organism evidence="2 3">
    <name type="scientific">Gracilariopsis chorda</name>
    <dbReference type="NCBI Taxonomy" id="448386"/>
    <lineage>
        <taxon>Eukaryota</taxon>
        <taxon>Rhodophyta</taxon>
        <taxon>Florideophyceae</taxon>
        <taxon>Rhodymeniophycidae</taxon>
        <taxon>Gracilariales</taxon>
        <taxon>Gracilariaceae</taxon>
        <taxon>Gracilariopsis</taxon>
    </lineage>
</organism>
<sequence length="154" mass="16997">MTKIGTHGLTPYITVKNAASTIDFYKDCFGGEEKFKRWLSPDGMVAHAELEFGATKVFVADPCEKWGTAAPGPNEGKSLFLYLHVEDLKATLEKAKANGAEELEGISDVRPYGCREARVKCPGGYIWTLSQKVTDPSEEDMEAARLKFEQNGDM</sequence>
<dbReference type="SUPFAM" id="SSF54593">
    <property type="entry name" value="Glyoxalase/Bleomycin resistance protein/Dihydroxybiphenyl dioxygenase"/>
    <property type="match status" value="1"/>
</dbReference>
<dbReference type="PANTHER" id="PTHR34109">
    <property type="entry name" value="BNAUNNG04460D PROTEIN-RELATED"/>
    <property type="match status" value="1"/>
</dbReference>
<reference evidence="2 3" key="1">
    <citation type="journal article" date="2018" name="Mol. Biol. Evol.">
        <title>Analysis of the draft genome of the red seaweed Gracilariopsis chorda provides insights into genome size evolution in Rhodophyta.</title>
        <authorList>
            <person name="Lee J."/>
            <person name="Yang E.C."/>
            <person name="Graf L."/>
            <person name="Yang J.H."/>
            <person name="Qiu H."/>
            <person name="Zel Zion U."/>
            <person name="Chan C.X."/>
            <person name="Stephens T.G."/>
            <person name="Weber A.P.M."/>
            <person name="Boo G.H."/>
            <person name="Boo S.M."/>
            <person name="Kim K.M."/>
            <person name="Shin Y."/>
            <person name="Jung M."/>
            <person name="Lee S.J."/>
            <person name="Yim H.S."/>
            <person name="Lee J.H."/>
            <person name="Bhattacharya D."/>
            <person name="Yoon H.S."/>
        </authorList>
    </citation>
    <scope>NUCLEOTIDE SEQUENCE [LARGE SCALE GENOMIC DNA]</scope>
    <source>
        <strain evidence="2 3">SKKU-2015</strain>
        <tissue evidence="2">Whole body</tissue>
    </source>
</reference>
<dbReference type="CDD" id="cd07246">
    <property type="entry name" value="VOC_like"/>
    <property type="match status" value="1"/>
</dbReference>
<dbReference type="Pfam" id="PF00903">
    <property type="entry name" value="Glyoxalase"/>
    <property type="match status" value="1"/>
</dbReference>
<dbReference type="AlphaFoldDB" id="A0A2V3IEU3"/>
<protein>
    <recommendedName>
        <fullName evidence="1">VOC domain-containing protein</fullName>
    </recommendedName>
</protein>
<dbReference type="Gene3D" id="3.30.720.120">
    <property type="match status" value="1"/>
</dbReference>
<dbReference type="EMBL" id="NBIV01000285">
    <property type="protein sequence ID" value="PXF40538.1"/>
    <property type="molecule type" value="Genomic_DNA"/>
</dbReference>